<keyword evidence="6 7" id="KW-0505">Motor protein</keyword>
<evidence type="ECO:0000256" key="8">
    <source>
        <dbReference type="SAM" id="Coils"/>
    </source>
</evidence>
<keyword evidence="4 6" id="KW-0067">ATP-binding</keyword>
<evidence type="ECO:0000256" key="2">
    <source>
        <dbReference type="ARBA" id="ARBA00022490"/>
    </source>
</evidence>
<dbReference type="GO" id="GO:0005874">
    <property type="term" value="C:microtubule"/>
    <property type="evidence" value="ECO:0007669"/>
    <property type="project" value="UniProtKB-KW"/>
</dbReference>
<evidence type="ECO:0000256" key="4">
    <source>
        <dbReference type="ARBA" id="ARBA00022840"/>
    </source>
</evidence>
<evidence type="ECO:0000313" key="10">
    <source>
        <dbReference type="EMBL" id="KND96046.1"/>
    </source>
</evidence>
<name>A0A0L0NPH7_CANAR</name>
<keyword evidence="2" id="KW-0963">Cytoplasm</keyword>
<evidence type="ECO:0000313" key="11">
    <source>
        <dbReference type="Proteomes" id="UP000037122"/>
    </source>
</evidence>
<evidence type="ECO:0000256" key="7">
    <source>
        <dbReference type="RuleBase" id="RU000394"/>
    </source>
</evidence>
<evidence type="ECO:0000256" key="6">
    <source>
        <dbReference type="PROSITE-ProRule" id="PRU00283"/>
    </source>
</evidence>
<dbReference type="GO" id="GO:0007052">
    <property type="term" value="P:mitotic spindle organization"/>
    <property type="evidence" value="ECO:0007669"/>
    <property type="project" value="TreeGrafter"/>
</dbReference>
<dbReference type="InterPro" id="IPR019821">
    <property type="entry name" value="Kinesin_motor_CS"/>
</dbReference>
<evidence type="ECO:0000259" key="9">
    <source>
        <dbReference type="PROSITE" id="PS50067"/>
    </source>
</evidence>
<dbReference type="EMBL" id="LGST01000061">
    <property type="protein sequence ID" value="KND96046.1"/>
    <property type="molecule type" value="Genomic_DNA"/>
</dbReference>
<organism evidence="10 11">
    <name type="scientific">Candidozyma auris</name>
    <name type="common">Yeast</name>
    <name type="synonym">Candida auris</name>
    <dbReference type="NCBI Taxonomy" id="498019"/>
    <lineage>
        <taxon>Eukaryota</taxon>
        <taxon>Fungi</taxon>
        <taxon>Dikarya</taxon>
        <taxon>Ascomycota</taxon>
        <taxon>Saccharomycotina</taxon>
        <taxon>Pichiomycetes</taxon>
        <taxon>Metschnikowiaceae</taxon>
        <taxon>Candidozyma</taxon>
    </lineage>
</organism>
<comment type="subcellular location">
    <subcellularLocation>
        <location evidence="1">Cytoplasm</location>
    </subcellularLocation>
</comment>
<dbReference type="VEuPathDB" id="FungiDB:B9J08_004613"/>
<dbReference type="VEuPathDB" id="FungiDB:CJI97_004839"/>
<dbReference type="VEuPathDB" id="FungiDB:CJI96_0004538"/>
<dbReference type="VEuPathDB" id="FungiDB:QG37_07670"/>
<dbReference type="GO" id="GO:0005524">
    <property type="term" value="F:ATP binding"/>
    <property type="evidence" value="ECO:0007669"/>
    <property type="project" value="UniProtKB-UniRule"/>
</dbReference>
<proteinExistence type="inferred from homology"/>
<dbReference type="AlphaFoldDB" id="A0A0L0NPH7"/>
<dbReference type="InterPro" id="IPR027417">
    <property type="entry name" value="P-loop_NTPase"/>
</dbReference>
<dbReference type="Pfam" id="PF00225">
    <property type="entry name" value="Kinesin"/>
    <property type="match status" value="1"/>
</dbReference>
<dbReference type="PROSITE" id="PS50067">
    <property type="entry name" value="KINESIN_MOTOR_2"/>
    <property type="match status" value="1"/>
</dbReference>
<dbReference type="GO" id="GO:0003777">
    <property type="term" value="F:microtubule motor activity"/>
    <property type="evidence" value="ECO:0007669"/>
    <property type="project" value="InterPro"/>
</dbReference>
<keyword evidence="3 6" id="KW-0547">Nucleotide-binding</keyword>
<dbReference type="PANTHER" id="PTHR47969">
    <property type="entry name" value="CHROMOSOME-ASSOCIATED KINESIN KIF4A-RELATED"/>
    <property type="match status" value="1"/>
</dbReference>
<dbReference type="InterPro" id="IPR036961">
    <property type="entry name" value="Kinesin_motor_dom_sf"/>
</dbReference>
<dbReference type="PRINTS" id="PR00380">
    <property type="entry name" value="KINESINHEAVY"/>
</dbReference>
<feature type="domain" description="Kinesin motor" evidence="9">
    <location>
        <begin position="6"/>
        <end position="345"/>
    </location>
</feature>
<dbReference type="GO" id="GO:0051231">
    <property type="term" value="P:spindle elongation"/>
    <property type="evidence" value="ECO:0007669"/>
    <property type="project" value="TreeGrafter"/>
</dbReference>
<keyword evidence="5 8" id="KW-0175">Coiled coil</keyword>
<dbReference type="GO" id="GO:0005875">
    <property type="term" value="C:microtubule associated complex"/>
    <property type="evidence" value="ECO:0007669"/>
    <property type="project" value="TreeGrafter"/>
</dbReference>
<dbReference type="GO" id="GO:0008017">
    <property type="term" value="F:microtubule binding"/>
    <property type="evidence" value="ECO:0007669"/>
    <property type="project" value="InterPro"/>
</dbReference>
<dbReference type="InterPro" id="IPR001752">
    <property type="entry name" value="Kinesin_motor_dom"/>
</dbReference>
<reference evidence="11" key="1">
    <citation type="journal article" date="2015" name="BMC Genomics">
        <title>Draft genome of a commonly misdiagnosed multidrug resistant pathogen Candida auris.</title>
        <authorList>
            <person name="Chatterjee S."/>
            <person name="Alampalli S.V."/>
            <person name="Nageshan R.K."/>
            <person name="Chettiar S.T."/>
            <person name="Joshi S."/>
            <person name="Tatu U.S."/>
        </authorList>
    </citation>
    <scope>NUCLEOTIDE SEQUENCE [LARGE SCALE GENOMIC DNA]</scope>
    <source>
        <strain evidence="11">6684</strain>
    </source>
</reference>
<dbReference type="VEuPathDB" id="FungiDB:CJJ07_002798"/>
<evidence type="ECO:0000256" key="1">
    <source>
        <dbReference type="ARBA" id="ARBA00004496"/>
    </source>
</evidence>
<dbReference type="Proteomes" id="UP000037122">
    <property type="component" value="Unassembled WGS sequence"/>
</dbReference>
<comment type="caution">
    <text evidence="10">The sequence shown here is derived from an EMBL/GenBank/DDBJ whole genome shotgun (WGS) entry which is preliminary data.</text>
</comment>
<evidence type="ECO:0000256" key="3">
    <source>
        <dbReference type="ARBA" id="ARBA00022741"/>
    </source>
</evidence>
<feature type="binding site" evidence="6">
    <location>
        <begin position="94"/>
        <end position="101"/>
    </location>
    <ligand>
        <name>ATP</name>
        <dbReference type="ChEBI" id="CHEBI:30616"/>
    </ligand>
</feature>
<feature type="coiled-coil region" evidence="8">
    <location>
        <begin position="415"/>
        <end position="442"/>
    </location>
</feature>
<dbReference type="InterPro" id="IPR027640">
    <property type="entry name" value="Kinesin-like_fam"/>
</dbReference>
<keyword evidence="7" id="KW-0493">Microtubule</keyword>
<dbReference type="PROSITE" id="PS00411">
    <property type="entry name" value="KINESIN_MOTOR_1"/>
    <property type="match status" value="1"/>
</dbReference>
<gene>
    <name evidence="10" type="ORF">QG37_07670</name>
</gene>
<dbReference type="GO" id="GO:0007018">
    <property type="term" value="P:microtubule-based movement"/>
    <property type="evidence" value="ECO:0007669"/>
    <property type="project" value="InterPro"/>
</dbReference>
<dbReference type="GO" id="GO:0005737">
    <property type="term" value="C:cytoplasm"/>
    <property type="evidence" value="ECO:0007669"/>
    <property type="project" value="UniProtKB-SubCell"/>
</dbReference>
<evidence type="ECO:0000256" key="5">
    <source>
        <dbReference type="ARBA" id="ARBA00023054"/>
    </source>
</evidence>
<dbReference type="SUPFAM" id="SSF52540">
    <property type="entry name" value="P-loop containing nucleoside triphosphate hydrolases"/>
    <property type="match status" value="1"/>
</dbReference>
<accession>A0A0L0NPH7</accession>
<sequence>MAETNNVRVIVRLRPPLPREDGLEDCLVEMPAGKNTTILKNNESHKKYIFDQCVWSYDAYDEHYVDNTGFYQSSGPQLVEHFFQGYNVCLLAYGQTGSGKTYTMMGHEKSPGLIPLMVRDILRHKDDLVQSRINCKLYVSYVEIYNEKVKDLLSNSKQCRVREHPVTGSYVEGLEEIPVTLFEQFTLLLAKGNGNRTVASTQMNISSSRSHAVITLTLEQTKYVSEDALDVGEPNEKILSSIRLVDLAGSERLHKTGSFGQADRMKEGTQINKSLTVLGRCINILALANSSKPPPVVPYRDSTLTYLLRENLAGNSKTAMIFCISPFDYEETQQTLNYANQVKNIKTKARANTSAIKAPPIEWDKFKDMDKLVVETLKDRVRDLTLQLEARSDSVKTTSLVKYLEREAEKQAFEIKYLKSKLQLQEKEVKELTAQNTYLHKELLENYEKNRTQSRNVILQQATFLAETCRKESQSIEEMLEFFDPAKVLDKSTPVPPAPT</sequence>
<dbReference type="SMART" id="SM00129">
    <property type="entry name" value="KISc"/>
    <property type="match status" value="1"/>
</dbReference>
<comment type="similarity">
    <text evidence="6 7">Belongs to the TRAFAC class myosin-kinesin ATPase superfamily. Kinesin family.</text>
</comment>
<dbReference type="VEuPathDB" id="FungiDB:CJJ09_004627"/>
<dbReference type="Gene3D" id="3.40.850.10">
    <property type="entry name" value="Kinesin motor domain"/>
    <property type="match status" value="1"/>
</dbReference>
<dbReference type="PANTHER" id="PTHR47969:SF15">
    <property type="entry name" value="CHROMOSOME-ASSOCIATED KINESIN KIF4A-RELATED"/>
    <property type="match status" value="1"/>
</dbReference>
<protein>
    <recommendedName>
        <fullName evidence="7">Kinesin-like protein</fullName>
    </recommendedName>
</protein>